<evidence type="ECO:0000313" key="1">
    <source>
        <dbReference type="EMBL" id="BBB16635.1"/>
    </source>
</evidence>
<dbReference type="InterPro" id="IPR025061">
    <property type="entry name" value="Diedel"/>
</dbReference>
<dbReference type="Gene3D" id="3.30.70.2800">
    <property type="match status" value="1"/>
</dbReference>
<dbReference type="EMBL" id="LC332918">
    <property type="protein sequence ID" value="BBB16635.1"/>
    <property type="molecule type" value="Genomic_DNA"/>
</dbReference>
<name>A0A2Z5UZM7_9VIRU</name>
<reference evidence="1" key="1">
    <citation type="submission" date="2017-10" db="EMBL/GenBank/DDBJ databases">
        <title>Ascovirus isolated from Spodoptera litura (Noctuidae: Lepidoptera) transmitted by generalist endoparasitoid Meteorus pulchricornis (Braconidae: Hymenoptera).</title>
        <authorList>
            <person name="Arai E."/>
            <person name="Ishii K."/>
            <person name="Ishii H."/>
            <person name="Kunimi Y."/>
            <person name="Inoue M.N."/>
            <person name="Makiyama N."/>
            <person name="Sagawa S."/>
            <person name="Nakai M."/>
        </authorList>
    </citation>
    <scope>NUCLEOTIDE SEQUENCE [LARGE SCALE GENOMIC DNA]</scope>
    <source>
        <strain evidence="1">ENT01</strain>
    </source>
</reference>
<dbReference type="Pfam" id="PF13164">
    <property type="entry name" value="Diedel"/>
    <property type="match status" value="1"/>
</dbReference>
<sequence length="161" mass="17240">MIKIRVQNVITVESKGYPDGGQVLRSLPVGRASNDDMRLLLFFALVYIATGSICDAVCCPRSHLVWSSDTQDCGNYDKRFFINTSGAGFNAMPDGCETKVCNDGKSHGLFYCGVGRCNAVGCNCDGGCLGGDADAVDSFRKISGISHAVRLIDIKDPTTWG</sequence>
<organism evidence="1">
    <name type="scientific">Heliothis virescens ascovirus 3j</name>
    <dbReference type="NCBI Taxonomy" id="1561067"/>
    <lineage>
        <taxon>Viruses</taxon>
        <taxon>Varidnaviria</taxon>
        <taxon>Bamfordvirae</taxon>
        <taxon>Nucleocytoviricota</taxon>
        <taxon>Megaviricetes</taxon>
        <taxon>Pimascovirales</taxon>
        <taxon>Pimascovirales incertae sedis</taxon>
        <taxon>Ascoviridae</taxon>
        <taxon>Ascovirus</taxon>
    </lineage>
</organism>
<proteinExistence type="predicted"/>
<dbReference type="Proteomes" id="UP000317522">
    <property type="component" value="Segment"/>
</dbReference>
<accession>A0A2Z5UZM7</accession>
<protein>
    <submittedName>
        <fullName evidence="1">Uncharacterized protein</fullName>
    </submittedName>
</protein>